<reference evidence="3" key="1">
    <citation type="submission" date="2016-12" db="EMBL/GenBank/DDBJ databases">
        <authorList>
            <person name="Varghese N."/>
            <person name="Submissions S."/>
        </authorList>
    </citation>
    <scope>NUCLEOTIDE SEQUENCE [LARGE SCALE GENOMIC DNA]</scope>
    <source>
        <strain evidence="3">DSM 11032</strain>
    </source>
</reference>
<keyword evidence="1" id="KW-0472">Membrane</keyword>
<feature type="transmembrane region" description="Helical" evidence="1">
    <location>
        <begin position="82"/>
        <end position="103"/>
    </location>
</feature>
<sequence>MTAAAQTLSAEYPEDPGASSGFDAGAWNALREDGDLQFAPVEIPEIKAPEPGWFERMLAKVFDFLADLLAPVGQALGASWSWLQWVLLAAVAVFVLVLLVRAFGPGAERRRRVADEAEAEWQPERAASLALLEDADRLAAEGRFDEAARLLLRRSVGQIAAARPELVEPSSTARELSALPALPEAARTAFRIIAERVERSLFALRALDRADWEAARAAYADFALARLAGQERAA</sequence>
<evidence type="ECO:0000256" key="1">
    <source>
        <dbReference type="SAM" id="Phobius"/>
    </source>
</evidence>
<dbReference type="Proteomes" id="UP000184391">
    <property type="component" value="Unassembled WGS sequence"/>
</dbReference>
<dbReference type="STRING" id="198312.SAMN02745193_02240"/>
<evidence type="ECO:0008006" key="4">
    <source>
        <dbReference type="Google" id="ProtNLM"/>
    </source>
</evidence>
<evidence type="ECO:0000313" key="2">
    <source>
        <dbReference type="EMBL" id="SHN61284.1"/>
    </source>
</evidence>
<dbReference type="AlphaFoldDB" id="A0A1M7SSA5"/>
<keyword evidence="3" id="KW-1185">Reference proteome</keyword>
<dbReference type="OrthoDB" id="8478645at2"/>
<keyword evidence="1" id="KW-1133">Transmembrane helix</keyword>
<dbReference type="RefSeq" id="WP_072675099.1">
    <property type="nucleotide sequence ID" value="NZ_FRDF01000013.1"/>
</dbReference>
<organism evidence="2 3">
    <name type="scientific">Erythrobacter sanguineus</name>
    <dbReference type="NCBI Taxonomy" id="198312"/>
    <lineage>
        <taxon>Bacteria</taxon>
        <taxon>Pseudomonadati</taxon>
        <taxon>Pseudomonadota</taxon>
        <taxon>Alphaproteobacteria</taxon>
        <taxon>Sphingomonadales</taxon>
        <taxon>Erythrobacteraceae</taxon>
        <taxon>Erythrobacter/Porphyrobacter group</taxon>
        <taxon>Erythrobacter</taxon>
    </lineage>
</organism>
<protein>
    <recommendedName>
        <fullName evidence="4">DUF4129 domain-containing protein</fullName>
    </recommendedName>
</protein>
<name>A0A1M7SSA5_9SPHN</name>
<dbReference type="EMBL" id="FRDF01000013">
    <property type="protein sequence ID" value="SHN61284.1"/>
    <property type="molecule type" value="Genomic_DNA"/>
</dbReference>
<gene>
    <name evidence="2" type="ORF">SAMN02745193_02240</name>
</gene>
<keyword evidence="1" id="KW-0812">Transmembrane</keyword>
<evidence type="ECO:0000313" key="3">
    <source>
        <dbReference type="Proteomes" id="UP000184391"/>
    </source>
</evidence>
<accession>A0A1M7SSA5</accession>
<proteinExistence type="predicted"/>